<accession>A0A419T367</accession>
<dbReference type="Pfam" id="PF20434">
    <property type="entry name" value="BD-FAE"/>
    <property type="match status" value="1"/>
</dbReference>
<dbReference type="Gene3D" id="3.40.50.1820">
    <property type="entry name" value="alpha/beta hydrolase"/>
    <property type="match status" value="1"/>
</dbReference>
<proteinExistence type="predicted"/>
<evidence type="ECO:0000256" key="1">
    <source>
        <dbReference type="ARBA" id="ARBA00022801"/>
    </source>
</evidence>
<dbReference type="InterPro" id="IPR050300">
    <property type="entry name" value="GDXG_lipolytic_enzyme"/>
</dbReference>
<protein>
    <recommendedName>
        <fullName evidence="2">BD-FAE-like domain-containing protein</fullName>
    </recommendedName>
</protein>
<dbReference type="GO" id="GO:0016787">
    <property type="term" value="F:hydrolase activity"/>
    <property type="evidence" value="ECO:0007669"/>
    <property type="project" value="UniProtKB-KW"/>
</dbReference>
<dbReference type="AlphaFoldDB" id="A0A419T367"/>
<keyword evidence="4" id="KW-1185">Reference proteome</keyword>
<evidence type="ECO:0000313" key="4">
    <source>
        <dbReference type="Proteomes" id="UP000284277"/>
    </source>
</evidence>
<evidence type="ECO:0000259" key="2">
    <source>
        <dbReference type="Pfam" id="PF20434"/>
    </source>
</evidence>
<gene>
    <name evidence="3" type="ORF">BET01_19265</name>
</gene>
<name>A0A419T367_9FIRM</name>
<evidence type="ECO:0000313" key="3">
    <source>
        <dbReference type="EMBL" id="RKD31911.1"/>
    </source>
</evidence>
<dbReference type="InterPro" id="IPR049492">
    <property type="entry name" value="BD-FAE-like_dom"/>
</dbReference>
<keyword evidence="1" id="KW-0378">Hydrolase</keyword>
<dbReference type="PANTHER" id="PTHR48081:SF13">
    <property type="entry name" value="ALPHA_BETA HYDROLASE"/>
    <property type="match status" value="1"/>
</dbReference>
<dbReference type="Proteomes" id="UP000284277">
    <property type="component" value="Unassembled WGS sequence"/>
</dbReference>
<dbReference type="PANTHER" id="PTHR48081">
    <property type="entry name" value="AB HYDROLASE SUPERFAMILY PROTEIN C4A8.06C"/>
    <property type="match status" value="1"/>
</dbReference>
<comment type="caution">
    <text evidence="3">The sequence shown here is derived from an EMBL/GenBank/DDBJ whole genome shotgun (WGS) entry which is preliminary data.</text>
</comment>
<reference evidence="3 4" key="1">
    <citation type="submission" date="2016-08" db="EMBL/GenBank/DDBJ databases">
        <title>A new outlook on sporulation: Clostridium algidixylanolyticum.</title>
        <authorList>
            <person name="Poppleton D.I."/>
            <person name="Gribaldo S."/>
        </authorList>
    </citation>
    <scope>NUCLEOTIDE SEQUENCE [LARGE SCALE GENOMIC DNA]</scope>
    <source>
        <strain evidence="3 4">SPL73</strain>
    </source>
</reference>
<dbReference type="SUPFAM" id="SSF53474">
    <property type="entry name" value="alpha/beta-Hydrolases"/>
    <property type="match status" value="1"/>
</dbReference>
<organism evidence="3 4">
    <name type="scientific">Lacrimispora algidixylanolytica</name>
    <dbReference type="NCBI Taxonomy" id="94868"/>
    <lineage>
        <taxon>Bacteria</taxon>
        <taxon>Bacillati</taxon>
        <taxon>Bacillota</taxon>
        <taxon>Clostridia</taxon>
        <taxon>Lachnospirales</taxon>
        <taxon>Lachnospiraceae</taxon>
        <taxon>Lacrimispora</taxon>
    </lineage>
</organism>
<dbReference type="InterPro" id="IPR029058">
    <property type="entry name" value="AB_hydrolase_fold"/>
</dbReference>
<sequence>MLKMGDTMEPKMKYTYEEMPKVVNYPEGTKVVKGDKDNIRAFIGEDVVYTKRDGIDLKLRLVYPETLDKNKKFPLFFHIQGSAWKKQNLNSHILDFKDIITHGYILAIVEYRPSDVALFPAQILDAKCAMRYIQNHSDELLIDINNVFISGESSGGHTSAMCWATWKNFSLDDTHEVLCKVRGFIDLYGVSNLSTMHKYPSAFDHDKSSPATMIIGVDSLLDNLDLALKASPVSYVDNESNNDPLLIMHGNKDRVVPFEQSIELYETCVKYNKNVEFYCVDDGDHGGNVFYCQDTLNVLIDFLGKYIDK</sequence>
<feature type="domain" description="BD-FAE-like" evidence="2">
    <location>
        <begin position="69"/>
        <end position="266"/>
    </location>
</feature>
<dbReference type="EMBL" id="MCIA01000015">
    <property type="protein sequence ID" value="RKD31911.1"/>
    <property type="molecule type" value="Genomic_DNA"/>
</dbReference>